<proteinExistence type="predicted"/>
<gene>
    <name evidence="1" type="ORF">ELS83_16240</name>
</gene>
<protein>
    <recommendedName>
        <fullName evidence="3">CarboxypepD_reg-like domain-containing protein</fullName>
    </recommendedName>
</protein>
<evidence type="ECO:0000313" key="2">
    <source>
        <dbReference type="Proteomes" id="UP000732105"/>
    </source>
</evidence>
<dbReference type="Proteomes" id="UP000732105">
    <property type="component" value="Unassembled WGS sequence"/>
</dbReference>
<accession>A0ABX1WZR6</accession>
<comment type="caution">
    <text evidence="1">The sequence shown here is derived from an EMBL/GenBank/DDBJ whole genome shotgun (WGS) entry which is preliminary data.</text>
</comment>
<sequence length="888" mass="103196">MPINKSRIYGKCFTCFVIVFFLFWVQNALAQTKISGKIISDKGDALENIHVLIQKQVNGGIVAFAISNAEGEYQIQFSTEKDSVYLKTQSLNYSNQNLWVSTKSHVENFTLYPDVKEIKEVNVKAPGITQRGDTLSYSVGVFASKKDQVIADVINKMPGLEVESDGRILYQGTPIRKYYIEGLDLLEGKYNLANNNLPAQAVASVQVLENHEPIKLLRNVTATDKASLNIKLKRNITLTGKAQMGTGFTPFLWNANITPMLFNKKQQFICSYQANNTGKDVASDLKVLSIEDLLDKVDNDTDKEELLGIQGLSTPNFQSMRYLDNNIHLLSNNYLLKLNKDIQLKVNSSYLNDYQKHEGGRKSEYFLGKDTVVLSEHISNSLNKRSLVNDFIVTQNSDKSYLKNTLNFKVYWDAQMGNVQQASDKIRQDYDNPFQSFSNKLKWIKPLGKRMWQFNSFVGYNRAPQSLQIQPGVYSDVLNEGKPYNAVMQEATHKVLNVNQSASLINRVKRWSFTHKLGYQYKQKDFESNIYTREQEQFENLGLDFQNRLEFNKNMVYASEGVQYISETLKLFADLPFNYSRYKICDKPANVSLKKESFLFQPQLRLNYKLNSFLEWKNSWKRIDRIKDNSRINYAQVLENYRRLQHREAALGETKGQNMGTTLFYKNPLSSVFMHIGYRYTESKMDVMLNNEIQDDGSMKIKWENYDNNSYTHNLFAQASKYVGNWKTNFSLKGNYFSSRQKMFLNQLVSPINNETYIVNSKITTDVFEWLNLEFKSEFTWLNSQINRGETNKVEQQLHKMNMMVFPWESHYFGSAAEYYKNEGAESLFLDLLYRYTFKNKRTKLELHWLNVFDKSTYSSYFVDEYSIVGNYYQLRPSQVQINLSFSF</sequence>
<dbReference type="SUPFAM" id="SSF56935">
    <property type="entry name" value="Porins"/>
    <property type="match status" value="1"/>
</dbReference>
<organism evidence="1 2">
    <name type="scientific">Marinifilum caeruleilacunae</name>
    <dbReference type="NCBI Taxonomy" id="2499076"/>
    <lineage>
        <taxon>Bacteria</taxon>
        <taxon>Pseudomonadati</taxon>
        <taxon>Bacteroidota</taxon>
        <taxon>Bacteroidia</taxon>
        <taxon>Marinilabiliales</taxon>
        <taxon>Marinifilaceae</taxon>
    </lineage>
</organism>
<dbReference type="RefSeq" id="WP_171596622.1">
    <property type="nucleotide sequence ID" value="NZ_RZNH01000032.1"/>
</dbReference>
<keyword evidence="2" id="KW-1185">Reference proteome</keyword>
<evidence type="ECO:0000313" key="1">
    <source>
        <dbReference type="EMBL" id="NOU61358.1"/>
    </source>
</evidence>
<evidence type="ECO:0008006" key="3">
    <source>
        <dbReference type="Google" id="ProtNLM"/>
    </source>
</evidence>
<dbReference type="EMBL" id="RZNH01000032">
    <property type="protein sequence ID" value="NOU61358.1"/>
    <property type="molecule type" value="Genomic_DNA"/>
</dbReference>
<reference evidence="1 2" key="1">
    <citation type="submission" date="2018-12" db="EMBL/GenBank/DDBJ databases">
        <title>Marinifilum JC070 sp. nov., a marine bacterium isolated from Yongle Blue Hole in the South China Sea.</title>
        <authorList>
            <person name="Fu T."/>
        </authorList>
    </citation>
    <scope>NUCLEOTIDE SEQUENCE [LARGE SCALE GENOMIC DNA]</scope>
    <source>
        <strain evidence="1 2">JC070</strain>
    </source>
</reference>
<name>A0ABX1WZR6_9BACT</name>